<dbReference type="AlphaFoldDB" id="A0A2I0URQ7"/>
<evidence type="ECO:0000313" key="1">
    <source>
        <dbReference type="EMBL" id="PKU48721.1"/>
    </source>
</evidence>
<dbReference type="OrthoDB" id="416454at2759"/>
<evidence type="ECO:0000313" key="2">
    <source>
        <dbReference type="Proteomes" id="UP000233556"/>
    </source>
</evidence>
<sequence length="301" mass="34145">MEEKKATRSSQHRFTKGKSCLTNVIAFYDGMTDWIDEGRAVDAVFSKAFDSLPQHPHRIPSDVVPHDILASKLESHGFDEWTTWWIRNGLDSRTQRFVVIDSMSKWKPVTSGVPQGSQRTGEVSEDWRKTNATPVFKKGKKENLGNYRQGSLTSIPGKVMEQLILEGSSAERDLGVLVESKSIMSQQCALVAKKANGILGCIRVWSAGRGRSSSPLYSALVRPDPEYCVHFWAPQFKNRQLLETVQWRATKMIKGMKHHSCEERLRELGLSSPEKKRPREDLTNAYKYLKGGCQEDEARLF</sequence>
<organism evidence="1 2">
    <name type="scientific">Limosa lapponica baueri</name>
    <dbReference type="NCBI Taxonomy" id="1758121"/>
    <lineage>
        <taxon>Eukaryota</taxon>
        <taxon>Metazoa</taxon>
        <taxon>Chordata</taxon>
        <taxon>Craniata</taxon>
        <taxon>Vertebrata</taxon>
        <taxon>Euteleostomi</taxon>
        <taxon>Archelosauria</taxon>
        <taxon>Archosauria</taxon>
        <taxon>Dinosauria</taxon>
        <taxon>Saurischia</taxon>
        <taxon>Theropoda</taxon>
        <taxon>Coelurosauria</taxon>
        <taxon>Aves</taxon>
        <taxon>Neognathae</taxon>
        <taxon>Neoaves</taxon>
        <taxon>Charadriiformes</taxon>
        <taxon>Scolopacidae</taxon>
        <taxon>Limosa</taxon>
    </lineage>
</organism>
<gene>
    <name evidence="1" type="ORF">llap_1045</name>
</gene>
<proteinExistence type="predicted"/>
<keyword evidence="2" id="KW-1185">Reference proteome</keyword>
<accession>A0A2I0URQ7</accession>
<protein>
    <recommendedName>
        <fullName evidence="3">Rna-directed dna polymerase from mobile element jockey-like</fullName>
    </recommendedName>
</protein>
<dbReference type="EMBL" id="KZ505648">
    <property type="protein sequence ID" value="PKU48721.1"/>
    <property type="molecule type" value="Genomic_DNA"/>
</dbReference>
<name>A0A2I0URQ7_LIMLA</name>
<dbReference type="Proteomes" id="UP000233556">
    <property type="component" value="Unassembled WGS sequence"/>
</dbReference>
<evidence type="ECO:0008006" key="3">
    <source>
        <dbReference type="Google" id="ProtNLM"/>
    </source>
</evidence>
<reference evidence="2" key="2">
    <citation type="submission" date="2017-12" db="EMBL/GenBank/DDBJ databases">
        <title>Genome sequence of the Bar-tailed Godwit (Limosa lapponica baueri).</title>
        <authorList>
            <person name="Lima N.C.B."/>
            <person name="Parody-Merino A.M."/>
            <person name="Battley P.F."/>
            <person name="Fidler A.E."/>
            <person name="Prosdocimi F."/>
        </authorList>
    </citation>
    <scope>NUCLEOTIDE SEQUENCE [LARGE SCALE GENOMIC DNA]</scope>
</reference>
<dbReference type="PANTHER" id="PTHR33332">
    <property type="entry name" value="REVERSE TRANSCRIPTASE DOMAIN-CONTAINING PROTEIN"/>
    <property type="match status" value="1"/>
</dbReference>
<reference evidence="2" key="1">
    <citation type="submission" date="2017-11" db="EMBL/GenBank/DDBJ databases">
        <authorList>
            <person name="Lima N.C."/>
            <person name="Parody-Merino A.M."/>
            <person name="Battley P.F."/>
            <person name="Fidler A.E."/>
            <person name="Prosdocimi F."/>
        </authorList>
    </citation>
    <scope>NUCLEOTIDE SEQUENCE [LARGE SCALE GENOMIC DNA]</scope>
</reference>